<dbReference type="SMART" id="SM00698">
    <property type="entry name" value="MORN"/>
    <property type="match status" value="11"/>
</dbReference>
<evidence type="ECO:0000313" key="4">
    <source>
        <dbReference type="Proteomes" id="UP001295684"/>
    </source>
</evidence>
<accession>A0AAD1U5A3</accession>
<feature type="compositionally biased region" description="Basic residues" evidence="2">
    <location>
        <begin position="454"/>
        <end position="466"/>
    </location>
</feature>
<evidence type="ECO:0008006" key="5">
    <source>
        <dbReference type="Google" id="ProtNLM"/>
    </source>
</evidence>
<dbReference type="FunFam" id="2.20.110.10:FF:000002">
    <property type="entry name" value="Phosphatidylinositol 4-phosphate 5-kinase 8"/>
    <property type="match status" value="1"/>
</dbReference>
<proteinExistence type="predicted"/>
<keyword evidence="4" id="KW-1185">Reference proteome</keyword>
<protein>
    <recommendedName>
        <fullName evidence="5">Phosphatidylinositol-4-phosphate 5-kinase</fullName>
    </recommendedName>
</protein>
<dbReference type="PANTHER" id="PTHR43215">
    <property type="entry name" value="RADIAL SPOKE HEAD 1 HOMOLOG"/>
    <property type="match status" value="1"/>
</dbReference>
<organism evidence="3 4">
    <name type="scientific">Euplotes crassus</name>
    <dbReference type="NCBI Taxonomy" id="5936"/>
    <lineage>
        <taxon>Eukaryota</taxon>
        <taxon>Sar</taxon>
        <taxon>Alveolata</taxon>
        <taxon>Ciliophora</taxon>
        <taxon>Intramacronucleata</taxon>
        <taxon>Spirotrichea</taxon>
        <taxon>Hypotrichia</taxon>
        <taxon>Euplotida</taxon>
        <taxon>Euplotidae</taxon>
        <taxon>Moneuplotes</taxon>
    </lineage>
</organism>
<dbReference type="Gene3D" id="2.20.110.10">
    <property type="entry name" value="Histone H3 K4-specific methyltransferase SET7/9 N-terminal domain"/>
    <property type="match status" value="5"/>
</dbReference>
<evidence type="ECO:0000256" key="1">
    <source>
        <dbReference type="ARBA" id="ARBA00022737"/>
    </source>
</evidence>
<comment type="caution">
    <text evidence="3">The sequence shown here is derived from an EMBL/GenBank/DDBJ whole genome shotgun (WGS) entry which is preliminary data.</text>
</comment>
<dbReference type="Proteomes" id="UP001295684">
    <property type="component" value="Unassembled WGS sequence"/>
</dbReference>
<dbReference type="GO" id="GO:0005829">
    <property type="term" value="C:cytosol"/>
    <property type="evidence" value="ECO:0007669"/>
    <property type="project" value="TreeGrafter"/>
</dbReference>
<dbReference type="SUPFAM" id="SSF82185">
    <property type="entry name" value="Histone H3 K4-specific methyltransferase SET7/9 N-terminal domain"/>
    <property type="match status" value="2"/>
</dbReference>
<dbReference type="EMBL" id="CAMPGE010001953">
    <property type="protein sequence ID" value="CAI2360757.1"/>
    <property type="molecule type" value="Genomic_DNA"/>
</dbReference>
<sequence>MEDQTENKNEENLKISKILYENSVYVGEVRNGKRHGKGTISFRDGRRYEGLWENDLRTGYGVKKYLNGDHYVGHFHEGKAHGKGIYTWKNSDIYDGEWKHGVKEGNGMWKGINNESYIGEWKNSKADGYGVQVWASGDRYEGEWTKGLRNGNGTMLFANGDIYIGDHKLGKMHGEGQYLWSNGSVYIGQFKDGFKHGKGKWKKDKKDQNCNQYEGDYENDLKNGFGHYKWKSGNEYKGKYRNNLRHGLGEMFWTDGSNYKGMWHKGIQHGKGRMEFPDGIVKEGIFQNNIFQRPAYSKMDPSNGKPMKNSHYSSLDRLANTTAATFDSQNRTKYGANSNKIIQKNAFKSLKLGKNKNYQDSRWKRTTQYKQKEDTEKLQLISEYDLSNGSTSLCRERLSIEETNFNTYYGIGPAHPYNSRKQVVSSISTLRNKANFTVARADAISQPRKSGVSLRKKGRTMKRKPKQGLIDRTLNKSQNIYAPNKTSSFVVNNNRNRSKDLPKPLGSKNDIRIIKNLSKLLKSTQIRIRKDKNRTKALKSFTSSKIQIQNAFKD</sequence>
<reference evidence="3" key="1">
    <citation type="submission" date="2023-07" db="EMBL/GenBank/DDBJ databases">
        <authorList>
            <consortium name="AG Swart"/>
            <person name="Singh M."/>
            <person name="Singh A."/>
            <person name="Seah K."/>
            <person name="Emmerich C."/>
        </authorList>
    </citation>
    <scope>NUCLEOTIDE SEQUENCE</scope>
    <source>
        <strain evidence="3">DP1</strain>
    </source>
</reference>
<name>A0AAD1U5A3_EUPCR</name>
<feature type="region of interest" description="Disordered" evidence="2">
    <location>
        <begin position="447"/>
        <end position="466"/>
    </location>
</feature>
<keyword evidence="1" id="KW-0677">Repeat</keyword>
<dbReference type="PANTHER" id="PTHR43215:SF14">
    <property type="entry name" value="RADIAL SPOKE HEAD 1 HOMOLOG"/>
    <property type="match status" value="1"/>
</dbReference>
<dbReference type="AlphaFoldDB" id="A0AAD1U5A3"/>
<gene>
    <name evidence="3" type="ORF">ECRASSUSDP1_LOCUS2062</name>
</gene>
<dbReference type="Pfam" id="PF02493">
    <property type="entry name" value="MORN"/>
    <property type="match status" value="11"/>
</dbReference>
<dbReference type="InterPro" id="IPR003409">
    <property type="entry name" value="MORN"/>
</dbReference>
<evidence type="ECO:0000313" key="3">
    <source>
        <dbReference type="EMBL" id="CAI2360757.1"/>
    </source>
</evidence>
<evidence type="ECO:0000256" key="2">
    <source>
        <dbReference type="SAM" id="MobiDB-lite"/>
    </source>
</evidence>